<comment type="caution">
    <text evidence="3">The sequence shown here is derived from an EMBL/GenBank/DDBJ whole genome shotgun (WGS) entry which is preliminary data.</text>
</comment>
<evidence type="ECO:0000313" key="3">
    <source>
        <dbReference type="EMBL" id="KAJ1138823.1"/>
    </source>
</evidence>
<gene>
    <name evidence="3" type="ORF">NDU88_005204</name>
</gene>
<keyword evidence="4" id="KW-1185">Reference proteome</keyword>
<feature type="region of interest" description="Disordered" evidence="2">
    <location>
        <begin position="1"/>
        <end position="20"/>
    </location>
</feature>
<dbReference type="AlphaFoldDB" id="A0AAV7QKB4"/>
<organism evidence="3 4">
    <name type="scientific">Pleurodeles waltl</name>
    <name type="common">Iberian ribbed newt</name>
    <dbReference type="NCBI Taxonomy" id="8319"/>
    <lineage>
        <taxon>Eukaryota</taxon>
        <taxon>Metazoa</taxon>
        <taxon>Chordata</taxon>
        <taxon>Craniata</taxon>
        <taxon>Vertebrata</taxon>
        <taxon>Euteleostomi</taxon>
        <taxon>Amphibia</taxon>
        <taxon>Batrachia</taxon>
        <taxon>Caudata</taxon>
        <taxon>Salamandroidea</taxon>
        <taxon>Salamandridae</taxon>
        <taxon>Pleurodelinae</taxon>
        <taxon>Pleurodeles</taxon>
    </lineage>
</organism>
<feature type="coiled-coil region" evidence="1">
    <location>
        <begin position="67"/>
        <end position="94"/>
    </location>
</feature>
<reference evidence="3" key="1">
    <citation type="journal article" date="2022" name="bioRxiv">
        <title>Sequencing and chromosome-scale assembly of the giantPleurodeles waltlgenome.</title>
        <authorList>
            <person name="Brown T."/>
            <person name="Elewa A."/>
            <person name="Iarovenko S."/>
            <person name="Subramanian E."/>
            <person name="Araus A.J."/>
            <person name="Petzold A."/>
            <person name="Susuki M."/>
            <person name="Suzuki K.-i.T."/>
            <person name="Hayashi T."/>
            <person name="Toyoda A."/>
            <person name="Oliveira C."/>
            <person name="Osipova E."/>
            <person name="Leigh N.D."/>
            <person name="Simon A."/>
            <person name="Yun M.H."/>
        </authorList>
    </citation>
    <scope>NUCLEOTIDE SEQUENCE</scope>
    <source>
        <strain evidence="3">20211129_DDA</strain>
        <tissue evidence="3">Liver</tissue>
    </source>
</reference>
<evidence type="ECO:0000313" key="4">
    <source>
        <dbReference type="Proteomes" id="UP001066276"/>
    </source>
</evidence>
<evidence type="ECO:0000256" key="1">
    <source>
        <dbReference type="SAM" id="Coils"/>
    </source>
</evidence>
<evidence type="ECO:0000256" key="2">
    <source>
        <dbReference type="SAM" id="MobiDB-lite"/>
    </source>
</evidence>
<keyword evidence="1" id="KW-0175">Coiled coil</keyword>
<protein>
    <submittedName>
        <fullName evidence="3">Uncharacterized protein</fullName>
    </submittedName>
</protein>
<dbReference type="Proteomes" id="UP001066276">
    <property type="component" value="Chromosome 6"/>
</dbReference>
<sequence>MEQHITPAQLPQRQTHMGGPGEVWETLATAEELSHAELLPAIEGSRVVLDGKIKAVAVEVNLLQTDLRKVSDKVKVVERSIVDLEMEVSTLRKQMAQVTSPVGMLKARLEDSEGRSRRNNVRLLGFLESAKTPQRKVSWSNGLEMCCSLGGCPGCLWWSESTGLWLRSLHTS</sequence>
<proteinExistence type="predicted"/>
<accession>A0AAV7QKB4</accession>
<dbReference type="EMBL" id="JANPWB010000010">
    <property type="protein sequence ID" value="KAJ1138823.1"/>
    <property type="molecule type" value="Genomic_DNA"/>
</dbReference>
<name>A0AAV7QKB4_PLEWA</name>